<name>A0ABQ9XYL8_9EUKA</name>
<dbReference type="Proteomes" id="UP001281761">
    <property type="component" value="Unassembled WGS sequence"/>
</dbReference>
<evidence type="ECO:0000313" key="4">
    <source>
        <dbReference type="Proteomes" id="UP001281761"/>
    </source>
</evidence>
<feature type="compositionally biased region" description="Polar residues" evidence="2">
    <location>
        <begin position="981"/>
        <end position="998"/>
    </location>
</feature>
<accession>A0ABQ9XYL8</accession>
<dbReference type="EMBL" id="JARBJD010000054">
    <property type="protein sequence ID" value="KAK2956576.1"/>
    <property type="molecule type" value="Genomic_DNA"/>
</dbReference>
<evidence type="ECO:0000256" key="1">
    <source>
        <dbReference type="SAM" id="Coils"/>
    </source>
</evidence>
<evidence type="ECO:0000256" key="2">
    <source>
        <dbReference type="SAM" id="MobiDB-lite"/>
    </source>
</evidence>
<evidence type="ECO:0000313" key="3">
    <source>
        <dbReference type="EMBL" id="KAK2956576.1"/>
    </source>
</evidence>
<sequence>MDKSYFKQLTGSDIDVFHTDGKHFDKHYEHRTVATFLDTKLKHSFSNRQLLQFTPAHSSQASHLLFNTTLQRLTNFSDIFLLIKETEDKAFIPAGLVTYDHLQSLHKHHPVGKLKAAPHRTKLTSDKFLPIHPSNFPLTLSMQDPGKMLSTFMKKELKKDELLQKESQENEQPYTPNELVMYLQSNSGPDLQKRFTDTLRNCIRRMNSRKSELVPYLKCSSRYKPEKKRRGGSSSGDDSEERKKEARKEKLKQKKNKGLVDSEYGYLVPLSFVSDDITYCDCCLSITRQLPDDDDEEDSSPEKAGPQMGCQVLAHAVYPIEEGFLLASQFGRIDATWLIESFKRKMMKDMPRPTAMVALKHKERRKEEKRPETKQEKREKKRLDLIRKRGFIPDPIDDIAVPHRLRRKEKQGATDREESEEEEESRKRERMEERRERREEKMERRKEKAEKQEEEEPTLKPATFDLSQLKKHHYKLKKRGKGYILVQSGGKDKDAPGIEMENEENLEEADSKEEGIEVKKDKEGKLMIRDESGKLRRIHIHQKEGRPVFAGMTKKQQAVWKAKDEQRKVLELEEKRTNRENDDKTVQFSVEWLWQQLAQPALSIENAHLAETVDGRAHFEGTIMSHHAKWMNQIRMEQWAMKNDAAGFWGIEELKQRVQGDERGGKSGRRARTRKPDDDSLNKVYQPVFNLTSNVFDAVEFSSDSSCDSFEDGLYRTAMDSIRKRLERPLSKEDEEAQEKCTEEALLVLMEKGASDVSSSEREDNPSTPSIADSEDEELRELDSPRGKVEMNEELELEKLLRREKKEKKTREVKEDDWLVDYELNSGWSEEEAGPNVPISAQVEGEMINYQKKHSFYQNNAFGVLDVVDGMMKLNLRNRKGLESTETAKEETIRMAMMRGTATREEREGQKTVLFDHPMWMGNHAAVSATVSGVMNDLEMRMRADREIVLKRTETLRPPPTQPQPQNDALPAFVTQLTNKVETPTQPSTAPQVKSNPSDYVPPTSGIKTVLPLPTQNPVSSTSQNTSKTSVRPLSPSQIPAPLAPTTIQPISLQSLTNSGALKGIKLPPTLLQSQTTSGKTFTLPANTAAPKAQIKPFQLPVGGTQPLPLVQTTGGTRPLPLPLPTSSAGSTGISTLPFPSGLIGSEGEKQEQPQKPSPPTPKPTALPRKQMESIPELDKEEEEEKASPTDKQCVLSLLNNTDGTTGDLKPFPKQLAPAIFHTFDSLAFLLSFIHCVVEEKAEVINSEDERREKRRKEKIERYEQKRKEREEKRKKKEEERRQRKAEEARARGEPVSPEPEPEPEKKPESEPEPQEVPIVNDLPPNSLKADMDGFLAKINAEAADLELYVSLAKRKKRMVKYLERRGKRIGKLRRRNARRRRGLSRADREMRTEVGRRESEERKRIEFEDMKRVEEAERREKEDNLRLVMGQTTQTGTHSPYNPHGRDMLITPESIVVKSVDQQNPQQMSALALPGRKTLNSGFIPTLGLTAPRGRKGPKPLPKPDDRENG</sequence>
<gene>
    <name evidence="3" type="ORF">BLNAU_8416</name>
</gene>
<organism evidence="3 4">
    <name type="scientific">Blattamonas nauphoetae</name>
    <dbReference type="NCBI Taxonomy" id="2049346"/>
    <lineage>
        <taxon>Eukaryota</taxon>
        <taxon>Metamonada</taxon>
        <taxon>Preaxostyla</taxon>
        <taxon>Oxymonadida</taxon>
        <taxon>Blattamonas</taxon>
    </lineage>
</organism>
<keyword evidence="1" id="KW-0175">Coiled coil</keyword>
<feature type="region of interest" description="Disordered" evidence="2">
    <location>
        <begin position="352"/>
        <end position="468"/>
    </location>
</feature>
<proteinExistence type="predicted"/>
<feature type="region of interest" description="Disordered" evidence="2">
    <location>
        <begin position="1111"/>
        <end position="1170"/>
    </location>
</feature>
<feature type="region of interest" description="Disordered" evidence="2">
    <location>
        <begin position="753"/>
        <end position="791"/>
    </location>
</feature>
<feature type="compositionally biased region" description="Pro residues" evidence="2">
    <location>
        <begin position="1156"/>
        <end position="1165"/>
    </location>
</feature>
<feature type="compositionally biased region" description="Low complexity" evidence="2">
    <location>
        <begin position="1113"/>
        <end position="1132"/>
    </location>
</feature>
<protein>
    <submittedName>
        <fullName evidence="3">Uncharacterized protein</fullName>
    </submittedName>
</protein>
<feature type="compositionally biased region" description="Basic and acidic residues" evidence="2">
    <location>
        <begin position="781"/>
        <end position="791"/>
    </location>
</feature>
<comment type="caution">
    <text evidence="3">The sequence shown here is derived from an EMBL/GenBank/DDBJ whole genome shotgun (WGS) entry which is preliminary data.</text>
</comment>
<feature type="compositionally biased region" description="Polar residues" evidence="2">
    <location>
        <begin position="1014"/>
        <end position="1038"/>
    </location>
</feature>
<keyword evidence="4" id="KW-1185">Reference proteome</keyword>
<feature type="region of interest" description="Disordered" evidence="2">
    <location>
        <begin position="1484"/>
        <end position="1511"/>
    </location>
</feature>
<feature type="region of interest" description="Disordered" evidence="2">
    <location>
        <begin position="1264"/>
        <end position="1326"/>
    </location>
</feature>
<feature type="region of interest" description="Disordered" evidence="2">
    <location>
        <begin position="659"/>
        <end position="681"/>
    </location>
</feature>
<feature type="region of interest" description="Disordered" evidence="2">
    <location>
        <begin position="224"/>
        <end position="254"/>
    </location>
</feature>
<feature type="compositionally biased region" description="Basic and acidic residues" evidence="2">
    <location>
        <begin position="1264"/>
        <end position="1293"/>
    </location>
</feature>
<reference evidence="3 4" key="1">
    <citation type="journal article" date="2022" name="bioRxiv">
        <title>Genomics of Preaxostyla Flagellates Illuminates Evolutionary Transitions and the Path Towards Mitochondrial Loss.</title>
        <authorList>
            <person name="Novak L.V.F."/>
            <person name="Treitli S.C."/>
            <person name="Pyrih J."/>
            <person name="Halakuc P."/>
            <person name="Pipaliya S.V."/>
            <person name="Vacek V."/>
            <person name="Brzon O."/>
            <person name="Soukal P."/>
            <person name="Eme L."/>
            <person name="Dacks J.B."/>
            <person name="Karnkowska A."/>
            <person name="Elias M."/>
            <person name="Hampl V."/>
        </authorList>
    </citation>
    <scope>NUCLEOTIDE SEQUENCE [LARGE SCALE GENOMIC DNA]</scope>
    <source>
        <strain evidence="3">NAU3</strain>
        <tissue evidence="3">Gut</tissue>
    </source>
</reference>
<feature type="compositionally biased region" description="Basic and acidic residues" evidence="2">
    <location>
        <begin position="365"/>
        <end position="387"/>
    </location>
</feature>
<feature type="compositionally biased region" description="Basic and acidic residues" evidence="2">
    <location>
        <begin position="424"/>
        <end position="451"/>
    </location>
</feature>
<feature type="coiled-coil region" evidence="1">
    <location>
        <begin position="555"/>
        <end position="582"/>
    </location>
</feature>
<feature type="region of interest" description="Disordered" evidence="2">
    <location>
        <begin position="981"/>
        <end position="1043"/>
    </location>
</feature>